<evidence type="ECO:0000313" key="3">
    <source>
        <dbReference type="Proteomes" id="UP000755667"/>
    </source>
</evidence>
<dbReference type="Gene3D" id="6.10.10.120">
    <property type="entry name" value="Antitoxin ParD1-like"/>
    <property type="match status" value="1"/>
</dbReference>
<dbReference type="RefSeq" id="WP_138487893.1">
    <property type="nucleotide sequence ID" value="NZ_JAFBWU010000037.1"/>
</dbReference>
<accession>A0A9Q2PF25</accession>
<reference evidence="1 4" key="1">
    <citation type="submission" date="2021-01" db="EMBL/GenBank/DDBJ databases">
        <title>Diatom-associated Roseobacters Show Island Model of Population Structure.</title>
        <authorList>
            <person name="Qu L."/>
            <person name="Feng X."/>
            <person name="Chen Y."/>
            <person name="Li L."/>
            <person name="Wang X."/>
            <person name="Hu Z."/>
            <person name="Wang H."/>
            <person name="Luo H."/>
        </authorList>
    </citation>
    <scope>NUCLEOTIDE SEQUENCE</scope>
    <source>
        <strain evidence="2 4">CC28-63</strain>
        <strain evidence="1">CC28-69</strain>
    </source>
</reference>
<proteinExistence type="predicted"/>
<name>A0A9Q2PF25_9RHOB</name>
<dbReference type="AlphaFoldDB" id="A0A9Q2PF25"/>
<dbReference type="InterPro" id="IPR038296">
    <property type="entry name" value="ParD_sf"/>
</dbReference>
<comment type="caution">
    <text evidence="1">The sequence shown here is derived from an EMBL/GenBank/DDBJ whole genome shotgun (WGS) entry which is preliminary data.</text>
</comment>
<dbReference type="Proteomes" id="UP000755667">
    <property type="component" value="Unassembled WGS sequence"/>
</dbReference>
<keyword evidence="4" id="KW-1185">Reference proteome</keyword>
<evidence type="ECO:0000313" key="4">
    <source>
        <dbReference type="Proteomes" id="UP000809440"/>
    </source>
</evidence>
<organism evidence="1 3">
    <name type="scientific">Marivita cryptomonadis</name>
    <dbReference type="NCBI Taxonomy" id="505252"/>
    <lineage>
        <taxon>Bacteria</taxon>
        <taxon>Pseudomonadati</taxon>
        <taxon>Pseudomonadota</taxon>
        <taxon>Alphaproteobacteria</taxon>
        <taxon>Rhodobacterales</taxon>
        <taxon>Roseobacteraceae</taxon>
        <taxon>Marivita</taxon>
    </lineage>
</organism>
<gene>
    <name evidence="1" type="ORF">JQX41_23355</name>
    <name evidence="2" type="ORF">JQX48_23315</name>
</gene>
<dbReference type="EMBL" id="JAFBXE010000038">
    <property type="protein sequence ID" value="MBM2415249.1"/>
    <property type="molecule type" value="Genomic_DNA"/>
</dbReference>
<dbReference type="EMBL" id="JAFBXF010000036">
    <property type="protein sequence ID" value="MBM2419911.1"/>
    <property type="molecule type" value="Genomic_DNA"/>
</dbReference>
<evidence type="ECO:0000313" key="1">
    <source>
        <dbReference type="EMBL" id="MBM2415249.1"/>
    </source>
</evidence>
<sequence length="89" mass="9787">MTVKTTLSFTDRHHRFLTDKVGEGVFASQSAAVAAALEQMIRDEEERAIALDAMADEIRARMRTPHAEYVDPEGAFAAARARIGVVRQG</sequence>
<evidence type="ECO:0000313" key="2">
    <source>
        <dbReference type="EMBL" id="MBM2419911.1"/>
    </source>
</evidence>
<dbReference type="Proteomes" id="UP000809440">
    <property type="component" value="Unassembled WGS sequence"/>
</dbReference>
<protein>
    <submittedName>
        <fullName evidence="1">Uncharacterized protein</fullName>
    </submittedName>
</protein>